<sequence length="137" mass="16100">MKEIEIFRENNFQTMHRPFKVYVDGDFIDFIEPKEKTKKFLIEPSSKELKIEVDKCSSNSVKLNADNLKLNVTSQIQNGLFVFIYTTFFGGLILMMLDVLNNLYLSFALLLPFAIIVYWQTLGRKNYLRISKMNRDV</sequence>
<evidence type="ECO:0000313" key="2">
    <source>
        <dbReference type="EMBL" id="MBC3757258.1"/>
    </source>
</evidence>
<evidence type="ECO:0000256" key="1">
    <source>
        <dbReference type="SAM" id="Phobius"/>
    </source>
</evidence>
<keyword evidence="1" id="KW-1133">Transmembrane helix</keyword>
<protein>
    <submittedName>
        <fullName evidence="2">Uncharacterized protein</fullName>
    </submittedName>
</protein>
<evidence type="ECO:0000313" key="3">
    <source>
        <dbReference type="Proteomes" id="UP000656244"/>
    </source>
</evidence>
<reference evidence="2" key="1">
    <citation type="submission" date="2020-08" db="EMBL/GenBank/DDBJ databases">
        <title>Hyunsoonleella sp. strain SJ7 genome sequencing and assembly.</title>
        <authorList>
            <person name="Kim I."/>
        </authorList>
    </citation>
    <scope>NUCLEOTIDE SEQUENCE</scope>
    <source>
        <strain evidence="2">SJ7</strain>
    </source>
</reference>
<proteinExistence type="predicted"/>
<keyword evidence="3" id="KW-1185">Reference proteome</keyword>
<dbReference type="RefSeq" id="WP_186558255.1">
    <property type="nucleotide sequence ID" value="NZ_JACNMF010000001.1"/>
</dbReference>
<keyword evidence="1" id="KW-0472">Membrane</keyword>
<dbReference type="EMBL" id="JACNMF010000001">
    <property type="protein sequence ID" value="MBC3757258.1"/>
    <property type="molecule type" value="Genomic_DNA"/>
</dbReference>
<comment type="caution">
    <text evidence="2">The sequence shown here is derived from an EMBL/GenBank/DDBJ whole genome shotgun (WGS) entry which is preliminary data.</text>
</comment>
<keyword evidence="1" id="KW-0812">Transmembrane</keyword>
<accession>A0A923HC05</accession>
<feature type="transmembrane region" description="Helical" evidence="1">
    <location>
        <begin position="79"/>
        <end position="97"/>
    </location>
</feature>
<organism evidence="2 3">
    <name type="scientific">Hyunsoonleella aquatilis</name>
    <dbReference type="NCBI Taxonomy" id="2762758"/>
    <lineage>
        <taxon>Bacteria</taxon>
        <taxon>Pseudomonadati</taxon>
        <taxon>Bacteroidota</taxon>
        <taxon>Flavobacteriia</taxon>
        <taxon>Flavobacteriales</taxon>
        <taxon>Flavobacteriaceae</taxon>
    </lineage>
</organism>
<gene>
    <name evidence="2" type="ORF">H7U19_02505</name>
</gene>
<dbReference type="Proteomes" id="UP000656244">
    <property type="component" value="Unassembled WGS sequence"/>
</dbReference>
<feature type="transmembrane region" description="Helical" evidence="1">
    <location>
        <begin position="103"/>
        <end position="122"/>
    </location>
</feature>
<dbReference type="AlphaFoldDB" id="A0A923HC05"/>
<name>A0A923HC05_9FLAO</name>